<dbReference type="Pfam" id="PF01380">
    <property type="entry name" value="SIS"/>
    <property type="match status" value="1"/>
</dbReference>
<keyword evidence="2" id="KW-0238">DNA-binding</keyword>
<dbReference type="Pfam" id="PF01418">
    <property type="entry name" value="HTH_6"/>
    <property type="match status" value="1"/>
</dbReference>
<gene>
    <name evidence="6" type="ORF">GRH90_11460</name>
</gene>
<dbReference type="GO" id="GO:0003677">
    <property type="term" value="F:DNA binding"/>
    <property type="evidence" value="ECO:0007669"/>
    <property type="project" value="UniProtKB-KW"/>
</dbReference>
<dbReference type="EMBL" id="WUBS01000007">
    <property type="protein sequence ID" value="NDL63360.1"/>
    <property type="molecule type" value="Genomic_DNA"/>
</dbReference>
<dbReference type="AlphaFoldDB" id="A0A845SEY4"/>
<dbReference type="InterPro" id="IPR000281">
    <property type="entry name" value="HTH_RpiR"/>
</dbReference>
<evidence type="ECO:0000256" key="2">
    <source>
        <dbReference type="ARBA" id="ARBA00023125"/>
    </source>
</evidence>
<dbReference type="SUPFAM" id="SSF46689">
    <property type="entry name" value="Homeodomain-like"/>
    <property type="match status" value="1"/>
</dbReference>
<dbReference type="PROSITE" id="PS51464">
    <property type="entry name" value="SIS"/>
    <property type="match status" value="1"/>
</dbReference>
<dbReference type="GO" id="GO:1901135">
    <property type="term" value="P:carbohydrate derivative metabolic process"/>
    <property type="evidence" value="ECO:0007669"/>
    <property type="project" value="InterPro"/>
</dbReference>
<protein>
    <submittedName>
        <fullName evidence="6">SIS domain-containing protein</fullName>
    </submittedName>
</protein>
<dbReference type="InterPro" id="IPR046348">
    <property type="entry name" value="SIS_dom_sf"/>
</dbReference>
<evidence type="ECO:0000256" key="3">
    <source>
        <dbReference type="ARBA" id="ARBA00023163"/>
    </source>
</evidence>
<feature type="domain" description="HTH rpiR-type" evidence="4">
    <location>
        <begin position="13"/>
        <end position="89"/>
    </location>
</feature>
<dbReference type="PANTHER" id="PTHR30514">
    <property type="entry name" value="GLUCOKINASE"/>
    <property type="match status" value="1"/>
</dbReference>
<keyword evidence="1" id="KW-0805">Transcription regulation</keyword>
<dbReference type="Proteomes" id="UP000461443">
    <property type="component" value="Unassembled WGS sequence"/>
</dbReference>
<organism evidence="6 7">
    <name type="scientific">Acerihabitans arboris</name>
    <dbReference type="NCBI Taxonomy" id="2691583"/>
    <lineage>
        <taxon>Bacteria</taxon>
        <taxon>Pseudomonadati</taxon>
        <taxon>Pseudomonadota</taxon>
        <taxon>Gammaproteobacteria</taxon>
        <taxon>Enterobacterales</taxon>
        <taxon>Pectobacteriaceae</taxon>
        <taxon>Acerihabitans</taxon>
    </lineage>
</organism>
<dbReference type="CDD" id="cd05013">
    <property type="entry name" value="SIS_RpiR"/>
    <property type="match status" value="1"/>
</dbReference>
<dbReference type="Gene3D" id="1.10.10.10">
    <property type="entry name" value="Winged helix-like DNA-binding domain superfamily/Winged helix DNA-binding domain"/>
    <property type="match status" value="1"/>
</dbReference>
<dbReference type="Gene3D" id="3.40.50.10490">
    <property type="entry name" value="Glucose-6-phosphate isomerase like protein, domain 1"/>
    <property type="match status" value="1"/>
</dbReference>
<dbReference type="PROSITE" id="PS51071">
    <property type="entry name" value="HTH_RPIR"/>
    <property type="match status" value="1"/>
</dbReference>
<evidence type="ECO:0000313" key="7">
    <source>
        <dbReference type="Proteomes" id="UP000461443"/>
    </source>
</evidence>
<dbReference type="InterPro" id="IPR035472">
    <property type="entry name" value="RpiR-like_SIS"/>
</dbReference>
<dbReference type="GO" id="GO:0097367">
    <property type="term" value="F:carbohydrate derivative binding"/>
    <property type="evidence" value="ECO:0007669"/>
    <property type="project" value="InterPro"/>
</dbReference>
<dbReference type="SUPFAM" id="SSF53697">
    <property type="entry name" value="SIS domain"/>
    <property type="match status" value="1"/>
</dbReference>
<dbReference type="RefSeq" id="WP_162366080.1">
    <property type="nucleotide sequence ID" value="NZ_WUBS01000007.1"/>
</dbReference>
<evidence type="ECO:0000313" key="6">
    <source>
        <dbReference type="EMBL" id="NDL63360.1"/>
    </source>
</evidence>
<evidence type="ECO:0000256" key="1">
    <source>
        <dbReference type="ARBA" id="ARBA00023015"/>
    </source>
</evidence>
<evidence type="ECO:0000259" key="4">
    <source>
        <dbReference type="PROSITE" id="PS51071"/>
    </source>
</evidence>
<keyword evidence="7" id="KW-1185">Reference proteome</keyword>
<evidence type="ECO:0000259" key="5">
    <source>
        <dbReference type="PROSITE" id="PS51464"/>
    </source>
</evidence>
<dbReference type="InterPro" id="IPR001347">
    <property type="entry name" value="SIS_dom"/>
</dbReference>
<comment type="caution">
    <text evidence="6">The sequence shown here is derived from an EMBL/GenBank/DDBJ whole genome shotgun (WGS) entry which is preliminary data.</text>
</comment>
<dbReference type="InterPro" id="IPR047640">
    <property type="entry name" value="RpiR-like"/>
</dbReference>
<name>A0A845SEY4_9GAMM</name>
<keyword evidence="3" id="KW-0804">Transcription</keyword>
<dbReference type="InterPro" id="IPR036388">
    <property type="entry name" value="WH-like_DNA-bd_sf"/>
</dbReference>
<reference evidence="6 7" key="1">
    <citation type="submission" date="2019-12" db="EMBL/GenBank/DDBJ databases">
        <authorList>
            <person name="Lee S.D."/>
        </authorList>
    </citation>
    <scope>NUCLEOTIDE SEQUENCE [LARGE SCALE GENOMIC DNA]</scope>
    <source>
        <strain evidence="6 7">SAP-6</strain>
    </source>
</reference>
<proteinExistence type="predicted"/>
<sequence length="300" mass="32386">MHSKARYKKLPADLFGDRFRSREHLLSPRLHAVASYINQHRQVIMENTALEIAAATQTSDATVVRAIQALGFAGLRDLKRTLENLHGPVLSSAQKLTTTVRTLSYDVDSSIDFVIEGHRRGCDVLAEKDNRLAMAQAVELLMAAGRVGVFGIGASSLLADYAARLLNRIGTPAYPLNRTGVALAEQLIAIKRGDVLIMMAQNNAHREGRATLREARRLGVPVILLTWAGGSQFAREAHTVILVPRGGEGGKVPLHGTVLVCLEMIILSLASAAPQVSIKSMDRLQGLYQAIMGGARSAGK</sequence>
<dbReference type="GO" id="GO:0003700">
    <property type="term" value="F:DNA-binding transcription factor activity"/>
    <property type="evidence" value="ECO:0007669"/>
    <property type="project" value="InterPro"/>
</dbReference>
<dbReference type="InterPro" id="IPR009057">
    <property type="entry name" value="Homeodomain-like_sf"/>
</dbReference>
<accession>A0A845SEY4</accession>
<feature type="domain" description="SIS" evidence="5">
    <location>
        <begin position="137"/>
        <end position="275"/>
    </location>
</feature>
<reference evidence="6 7" key="2">
    <citation type="submission" date="2020-02" db="EMBL/GenBank/DDBJ databases">
        <title>The new genus of Enterobacteriales.</title>
        <authorList>
            <person name="Kim I.S."/>
        </authorList>
    </citation>
    <scope>NUCLEOTIDE SEQUENCE [LARGE SCALE GENOMIC DNA]</scope>
    <source>
        <strain evidence="6 7">SAP-6</strain>
    </source>
</reference>